<dbReference type="Pfam" id="PF01198">
    <property type="entry name" value="Ribosomal_L31e"/>
    <property type="match status" value="1"/>
</dbReference>
<dbReference type="NCBIfam" id="NF002258">
    <property type="entry name" value="PRK01192.1-1"/>
    <property type="match status" value="1"/>
</dbReference>
<dbReference type="EMBL" id="CP009961">
    <property type="protein sequence ID" value="AKG39001.1"/>
    <property type="molecule type" value="Genomic_DNA"/>
</dbReference>
<evidence type="ECO:0000313" key="7">
    <source>
        <dbReference type="Proteomes" id="UP000067434"/>
    </source>
</evidence>
<gene>
    <name evidence="5" type="primary">rpl31e</name>
    <name evidence="6" type="ORF">MA03_06750</name>
</gene>
<evidence type="ECO:0000256" key="5">
    <source>
        <dbReference type="HAMAP-Rule" id="MF_00410"/>
    </source>
</evidence>
<reference evidence="6 7" key="1">
    <citation type="journal article" date="2015" name="Stand. Genomic Sci.">
        <title>Complete genome sequence of and proposal of Thermofilum uzonense sp. nov. a novel hyperthermophilic crenarchaeon and emended description of the genus Thermofilum.</title>
        <authorList>
            <person name="Toshchakov S.V."/>
            <person name="Korzhenkov A.A."/>
            <person name="Samarov N.I."/>
            <person name="Mazunin I.O."/>
            <person name="Mozhey O.I."/>
            <person name="Shmyr I.S."/>
            <person name="Derbikova K.S."/>
            <person name="Taranov E.A."/>
            <person name="Dominova I.N."/>
            <person name="Bonch-Osmolovskaya E.A."/>
            <person name="Patrushev M.V."/>
            <person name="Podosokorskaya O.A."/>
            <person name="Kublanov I.V."/>
        </authorList>
    </citation>
    <scope>NUCLEOTIDE SEQUENCE [LARGE SCALE GENOMIC DNA]</scope>
    <source>
        <strain evidence="6 7">1807-2</strain>
    </source>
</reference>
<evidence type="ECO:0000313" key="6">
    <source>
        <dbReference type="EMBL" id="AKG39001.1"/>
    </source>
</evidence>
<dbReference type="KEGG" id="thf:MA03_06750"/>
<dbReference type="PROSITE" id="PS01144">
    <property type="entry name" value="RIBOSOMAL_L31E"/>
    <property type="match status" value="1"/>
</dbReference>
<dbReference type="InterPro" id="IPR020052">
    <property type="entry name" value="Ribosomal_eL31_CS"/>
</dbReference>
<keyword evidence="3 5" id="KW-0687">Ribonucleoprotein</keyword>
<protein>
    <recommendedName>
        <fullName evidence="4 5">Large ribosomal subunit protein eL31</fullName>
    </recommendedName>
</protein>
<keyword evidence="2 5" id="KW-0689">Ribosomal protein</keyword>
<evidence type="ECO:0000256" key="3">
    <source>
        <dbReference type="ARBA" id="ARBA00023274"/>
    </source>
</evidence>
<dbReference type="SMART" id="SM01380">
    <property type="entry name" value="Ribosomal_L31e"/>
    <property type="match status" value="1"/>
</dbReference>
<proteinExistence type="inferred from homology"/>
<dbReference type="GO" id="GO:0006412">
    <property type="term" value="P:translation"/>
    <property type="evidence" value="ECO:0007669"/>
    <property type="project" value="UniProtKB-UniRule"/>
</dbReference>
<evidence type="ECO:0000256" key="1">
    <source>
        <dbReference type="ARBA" id="ARBA00010808"/>
    </source>
</evidence>
<dbReference type="Proteomes" id="UP000067434">
    <property type="component" value="Chromosome"/>
</dbReference>
<evidence type="ECO:0000256" key="2">
    <source>
        <dbReference type="ARBA" id="ARBA00022980"/>
    </source>
</evidence>
<dbReference type="STRING" id="1550241.MA03_06750"/>
<dbReference type="RefSeq" id="WP_052884527.1">
    <property type="nucleotide sequence ID" value="NZ_CP009961.1"/>
</dbReference>
<organism evidence="6 7">
    <name type="scientific">Infirmifilum uzonense</name>
    <dbReference type="NCBI Taxonomy" id="1550241"/>
    <lineage>
        <taxon>Archaea</taxon>
        <taxon>Thermoproteota</taxon>
        <taxon>Thermoprotei</taxon>
        <taxon>Thermofilales</taxon>
        <taxon>Thermofilaceae</taxon>
        <taxon>Infirmifilum</taxon>
    </lineage>
</organism>
<comment type="similarity">
    <text evidence="1 5">Belongs to the eukaryotic ribosomal protein eL31 family.</text>
</comment>
<name>A0A0F7CL91_9CREN</name>
<dbReference type="AlphaFoldDB" id="A0A0F7CL91"/>
<dbReference type="GO" id="GO:1990904">
    <property type="term" value="C:ribonucleoprotein complex"/>
    <property type="evidence" value="ECO:0007669"/>
    <property type="project" value="UniProtKB-KW"/>
</dbReference>
<dbReference type="Gene3D" id="3.10.440.10">
    <property type="match status" value="1"/>
</dbReference>
<dbReference type="GeneID" id="25401915"/>
<accession>A0A0F7CL91</accession>
<dbReference type="HAMAP" id="MF_00410">
    <property type="entry name" value="Ribosomal_eL31"/>
    <property type="match status" value="1"/>
</dbReference>
<dbReference type="GO" id="GO:0003735">
    <property type="term" value="F:structural constituent of ribosome"/>
    <property type="evidence" value="ECO:0007669"/>
    <property type="project" value="InterPro"/>
</dbReference>
<dbReference type="HOGENOM" id="CLU_112570_3_2_2"/>
<dbReference type="SUPFAM" id="SSF54575">
    <property type="entry name" value="Ribosomal protein L31e"/>
    <property type="match status" value="1"/>
</dbReference>
<dbReference type="OrthoDB" id="10127at2157"/>
<evidence type="ECO:0000256" key="4">
    <source>
        <dbReference type="ARBA" id="ARBA00035230"/>
    </source>
</evidence>
<keyword evidence="7" id="KW-1185">Reference proteome</keyword>
<dbReference type="InterPro" id="IPR023621">
    <property type="entry name" value="Ribosomal_eL31_dom_sf"/>
</dbReference>
<dbReference type="GO" id="GO:0005840">
    <property type="term" value="C:ribosome"/>
    <property type="evidence" value="ECO:0007669"/>
    <property type="project" value="UniProtKB-KW"/>
</dbReference>
<dbReference type="PATRIC" id="fig|1550241.5.peg.1404"/>
<sequence>MPKLQEGENVFDIVIPLRDARRAPRKKRAKVAIRIVREWVSRHFHLTGGVKIGGLLNEYIWSRSIEKPPRKVKVTVKINVEEGEAVEALVDLHSGEKKD</sequence>
<dbReference type="InterPro" id="IPR000054">
    <property type="entry name" value="Ribosomal_eL31"/>
</dbReference>